<evidence type="ECO:0000313" key="2">
    <source>
        <dbReference type="EMBL" id="CAD8843012.1"/>
    </source>
</evidence>
<dbReference type="EMBL" id="HBFQ01024556">
    <property type="protein sequence ID" value="CAD8843012.1"/>
    <property type="molecule type" value="Transcribed_RNA"/>
</dbReference>
<organism evidence="2">
    <name type="scientific">Noctiluca scintillans</name>
    <name type="common">Sea sparkle</name>
    <name type="synonym">Red tide dinoflagellate</name>
    <dbReference type="NCBI Taxonomy" id="2966"/>
    <lineage>
        <taxon>Eukaryota</taxon>
        <taxon>Sar</taxon>
        <taxon>Alveolata</taxon>
        <taxon>Dinophyceae</taxon>
        <taxon>Noctilucales</taxon>
        <taxon>Noctilucaceae</taxon>
        <taxon>Noctiluca</taxon>
    </lineage>
</organism>
<accession>A0A7S1A5E5</accession>
<name>A0A7S1A5E5_NOCSC</name>
<reference evidence="2" key="1">
    <citation type="submission" date="2021-01" db="EMBL/GenBank/DDBJ databases">
        <authorList>
            <person name="Corre E."/>
            <person name="Pelletier E."/>
            <person name="Niang G."/>
            <person name="Scheremetjew M."/>
            <person name="Finn R."/>
            <person name="Kale V."/>
            <person name="Holt S."/>
            <person name="Cochrane G."/>
            <person name="Meng A."/>
            <person name="Brown T."/>
            <person name="Cohen L."/>
        </authorList>
    </citation>
    <scope>NUCLEOTIDE SEQUENCE</scope>
</reference>
<feature type="region of interest" description="Disordered" evidence="1">
    <location>
        <begin position="120"/>
        <end position="146"/>
    </location>
</feature>
<sequence>MASHLEVLESHFGNVKRSKILPLPLERWTVCHVLCAGPVHASLSCHASCLFDGMRCLARVILGLETRIGHTVANSDPSRLSKDFCFLRAVYEKNSDHHLGERGRPDASNFQKMHLLCQGPSSHTQHRNTCESGGAGAMNRDSVVQT</sequence>
<gene>
    <name evidence="2" type="ORF">NSCI0253_LOCUS17360</name>
</gene>
<protein>
    <submittedName>
        <fullName evidence="2">Uncharacterized protein</fullName>
    </submittedName>
</protein>
<proteinExistence type="predicted"/>
<evidence type="ECO:0000256" key="1">
    <source>
        <dbReference type="SAM" id="MobiDB-lite"/>
    </source>
</evidence>
<dbReference type="AlphaFoldDB" id="A0A7S1A5E5"/>